<dbReference type="AlphaFoldDB" id="A0A0G0ZI82"/>
<keyword evidence="2" id="KW-0813">Transport</keyword>
<evidence type="ECO:0000256" key="1">
    <source>
        <dbReference type="ARBA" id="ARBA00008520"/>
    </source>
</evidence>
<dbReference type="Gene3D" id="3.40.190.10">
    <property type="entry name" value="Periplasmic binding protein-like II"/>
    <property type="match status" value="1"/>
</dbReference>
<dbReference type="GO" id="GO:1901982">
    <property type="term" value="F:maltose binding"/>
    <property type="evidence" value="ECO:0007669"/>
    <property type="project" value="TreeGrafter"/>
</dbReference>
<dbReference type="PANTHER" id="PTHR30061">
    <property type="entry name" value="MALTOSE-BINDING PERIPLASMIC PROTEIN"/>
    <property type="match status" value="1"/>
</dbReference>
<accession>A0A0G0ZI82</accession>
<keyword evidence="4" id="KW-0472">Membrane</keyword>
<evidence type="ECO:0000313" key="5">
    <source>
        <dbReference type="EMBL" id="KKS48389.1"/>
    </source>
</evidence>
<dbReference type="PANTHER" id="PTHR30061:SF50">
    <property type="entry name" value="MALTOSE_MALTODEXTRIN-BINDING PERIPLASMIC PROTEIN"/>
    <property type="match status" value="1"/>
</dbReference>
<evidence type="ECO:0000313" key="6">
    <source>
        <dbReference type="Proteomes" id="UP000034704"/>
    </source>
</evidence>
<keyword evidence="4" id="KW-0812">Transmembrane</keyword>
<dbReference type="STRING" id="1618756.UV12_C0001G0084"/>
<evidence type="ECO:0000256" key="3">
    <source>
        <dbReference type="ARBA" id="ARBA00022729"/>
    </source>
</evidence>
<reference evidence="5 6" key="1">
    <citation type="journal article" date="2015" name="Nature">
        <title>rRNA introns, odd ribosomes, and small enigmatic genomes across a large radiation of phyla.</title>
        <authorList>
            <person name="Brown C.T."/>
            <person name="Hug L.A."/>
            <person name="Thomas B.C."/>
            <person name="Sharon I."/>
            <person name="Castelle C.J."/>
            <person name="Singh A."/>
            <person name="Wilkins M.J."/>
            <person name="Williams K.H."/>
            <person name="Banfield J.F."/>
        </authorList>
    </citation>
    <scope>NUCLEOTIDE SEQUENCE [LARGE SCALE GENOMIC DNA]</scope>
</reference>
<keyword evidence="4" id="KW-1133">Transmembrane helix</keyword>
<organism evidence="5 6">
    <name type="scientific">Candidatus Nomurabacteria bacterium GW2011_GWC2_42_20</name>
    <dbReference type="NCBI Taxonomy" id="1618756"/>
    <lineage>
        <taxon>Bacteria</taxon>
        <taxon>Candidatus Nomuraibacteriota</taxon>
    </lineage>
</organism>
<dbReference type="GO" id="GO:0055052">
    <property type="term" value="C:ATP-binding cassette (ABC) transporter complex, substrate-binding subunit-containing"/>
    <property type="evidence" value="ECO:0007669"/>
    <property type="project" value="TreeGrafter"/>
</dbReference>
<evidence type="ECO:0000256" key="4">
    <source>
        <dbReference type="SAM" id="Phobius"/>
    </source>
</evidence>
<proteinExistence type="inferred from homology"/>
<dbReference type="GO" id="GO:0042956">
    <property type="term" value="P:maltodextrin transmembrane transport"/>
    <property type="evidence" value="ECO:0007669"/>
    <property type="project" value="TreeGrafter"/>
</dbReference>
<dbReference type="InterPro" id="IPR006059">
    <property type="entry name" value="SBP"/>
</dbReference>
<keyword evidence="3" id="KW-0732">Signal</keyword>
<comment type="similarity">
    <text evidence="1">Belongs to the bacterial solute-binding protein 1 family.</text>
</comment>
<dbReference type="Proteomes" id="UP000034704">
    <property type="component" value="Unassembled WGS sequence"/>
</dbReference>
<protein>
    <submittedName>
        <fullName evidence="5">Multiple sugar transport system substrate-binding protein</fullName>
    </submittedName>
</protein>
<name>A0A0G0ZI82_9BACT</name>
<sequence length="439" mass="48643">MQKPKIFQMAIMGIFIVLLILGFLGFSGKLPLPTSSKDVNYGEVVLWGSIPLQTMQSLIASNLAAETSVRIKYVEKNAETFSRDFTEALASGKGPDMVIIAQDELLTNMNKLVAIPYQTITERDFKDTFITEGDMFLVPEGIVALPFMIDPVVMYWNRDIFANEFLTTPPKLWSEFYSLAPKMTIRDQSGNITRSFVPFGEYRNITNVKEILSVLLMQAGSSIVLNNKGALEVALITKGPVDVENPVVTAMRFFTEFAKKDKDSYSWNRSLPQSRSMFEAGDLAIYFGYASEYKSIKQKNPHLNFEVAVMPQVSNTATKLTFGRMHGVAIAAASKNQDGALHASTLLIGNGVIKGLSATTGLPPVRRDLVGIRQTDAASSVFYDSAIISRAWHDPSPSETNSVFMDMIDSVNSSRSNMSDALTTAHRSFERLLLSYKQQ</sequence>
<evidence type="ECO:0000256" key="2">
    <source>
        <dbReference type="ARBA" id="ARBA00022448"/>
    </source>
</evidence>
<feature type="transmembrane region" description="Helical" evidence="4">
    <location>
        <begin position="6"/>
        <end position="26"/>
    </location>
</feature>
<comment type="caution">
    <text evidence="5">The sequence shown here is derived from an EMBL/GenBank/DDBJ whole genome shotgun (WGS) entry which is preliminary data.</text>
</comment>
<gene>
    <name evidence="5" type="ORF">UV12_C0001G0084</name>
</gene>
<dbReference type="SUPFAM" id="SSF53850">
    <property type="entry name" value="Periplasmic binding protein-like II"/>
    <property type="match status" value="1"/>
</dbReference>
<dbReference type="EMBL" id="LCDG01000001">
    <property type="protein sequence ID" value="KKS48389.1"/>
    <property type="molecule type" value="Genomic_DNA"/>
</dbReference>
<keyword evidence="5" id="KW-0762">Sugar transport</keyword>
<dbReference type="Pfam" id="PF01547">
    <property type="entry name" value="SBP_bac_1"/>
    <property type="match status" value="1"/>
</dbReference>
<dbReference type="GO" id="GO:0015768">
    <property type="term" value="P:maltose transport"/>
    <property type="evidence" value="ECO:0007669"/>
    <property type="project" value="TreeGrafter"/>
</dbReference>